<organism evidence="1 2">
    <name type="scientific">Colocasia esculenta</name>
    <name type="common">Wild taro</name>
    <name type="synonym">Arum esculentum</name>
    <dbReference type="NCBI Taxonomy" id="4460"/>
    <lineage>
        <taxon>Eukaryota</taxon>
        <taxon>Viridiplantae</taxon>
        <taxon>Streptophyta</taxon>
        <taxon>Embryophyta</taxon>
        <taxon>Tracheophyta</taxon>
        <taxon>Spermatophyta</taxon>
        <taxon>Magnoliopsida</taxon>
        <taxon>Liliopsida</taxon>
        <taxon>Araceae</taxon>
        <taxon>Aroideae</taxon>
        <taxon>Colocasieae</taxon>
        <taxon>Colocasia</taxon>
    </lineage>
</organism>
<dbReference type="AlphaFoldDB" id="A0A843VDB8"/>
<keyword evidence="2" id="KW-1185">Reference proteome</keyword>
<protein>
    <submittedName>
        <fullName evidence="1">Uncharacterized protein</fullName>
    </submittedName>
</protein>
<comment type="caution">
    <text evidence="1">The sequence shown here is derived from an EMBL/GenBank/DDBJ whole genome shotgun (WGS) entry which is preliminary data.</text>
</comment>
<dbReference type="EMBL" id="NMUH01001454">
    <property type="protein sequence ID" value="MQL92507.1"/>
    <property type="molecule type" value="Genomic_DNA"/>
</dbReference>
<reference evidence="1" key="1">
    <citation type="submission" date="2017-07" db="EMBL/GenBank/DDBJ databases">
        <title>Taro Niue Genome Assembly and Annotation.</title>
        <authorList>
            <person name="Atibalentja N."/>
            <person name="Keating K."/>
            <person name="Fields C.J."/>
        </authorList>
    </citation>
    <scope>NUCLEOTIDE SEQUENCE</scope>
    <source>
        <strain evidence="1">Niue_2</strain>
        <tissue evidence="1">Leaf</tissue>
    </source>
</reference>
<accession>A0A843VDB8</accession>
<name>A0A843VDB8_COLES</name>
<evidence type="ECO:0000313" key="2">
    <source>
        <dbReference type="Proteomes" id="UP000652761"/>
    </source>
</evidence>
<sequence length="79" mass="8751">MPTVDTSSVGSCRFCVSQACECSGLVPVLVYHRARSWLRVTDTSKRTALKLVLFLVPHFRELGPESLKVSDIGLRLYGP</sequence>
<evidence type="ECO:0000313" key="1">
    <source>
        <dbReference type="EMBL" id="MQL92507.1"/>
    </source>
</evidence>
<dbReference type="Proteomes" id="UP000652761">
    <property type="component" value="Unassembled WGS sequence"/>
</dbReference>
<gene>
    <name evidence="1" type="ORF">Taro_025131</name>
</gene>
<proteinExistence type="predicted"/>